<protein>
    <submittedName>
        <fullName evidence="7">Tyrosine-type recombinase/integrase</fullName>
    </submittedName>
</protein>
<dbReference type="Pfam" id="PF13102">
    <property type="entry name" value="Phage_int_SAM_5"/>
    <property type="match status" value="1"/>
</dbReference>
<dbReference type="InterPro" id="IPR011010">
    <property type="entry name" value="DNA_brk_join_enz"/>
</dbReference>
<proteinExistence type="inferred from homology"/>
<dbReference type="InterPro" id="IPR002104">
    <property type="entry name" value="Integrase_catalytic"/>
</dbReference>
<accession>A0ABR7NGJ5</accession>
<dbReference type="Pfam" id="PF00589">
    <property type="entry name" value="Phage_integrase"/>
    <property type="match status" value="1"/>
</dbReference>
<reference evidence="7 8" key="1">
    <citation type="submission" date="2020-08" db="EMBL/GenBank/DDBJ databases">
        <title>Genome public.</title>
        <authorList>
            <person name="Liu C."/>
            <person name="Sun Q."/>
        </authorList>
    </citation>
    <scope>NUCLEOTIDE SEQUENCE [LARGE SCALE GENOMIC DNA]</scope>
    <source>
        <strain evidence="7 8">BX1</strain>
    </source>
</reference>
<dbReference type="EMBL" id="JACRTB010000005">
    <property type="protein sequence ID" value="MBC8575525.1"/>
    <property type="molecule type" value="Genomic_DNA"/>
</dbReference>
<evidence type="ECO:0000256" key="3">
    <source>
        <dbReference type="ARBA" id="ARBA00023172"/>
    </source>
</evidence>
<name>A0ABR7NGJ5_9FIRM</name>
<evidence type="ECO:0000256" key="4">
    <source>
        <dbReference type="PROSITE-ProRule" id="PRU01248"/>
    </source>
</evidence>
<comment type="similarity">
    <text evidence="1">Belongs to the 'phage' integrase family.</text>
</comment>
<dbReference type="PANTHER" id="PTHR30349">
    <property type="entry name" value="PHAGE INTEGRASE-RELATED"/>
    <property type="match status" value="1"/>
</dbReference>
<dbReference type="Gene3D" id="1.10.150.130">
    <property type="match status" value="1"/>
</dbReference>
<keyword evidence="8" id="KW-1185">Reference proteome</keyword>
<keyword evidence="3" id="KW-0233">DNA recombination</keyword>
<sequence>MTVQQAFEGFLVEQQIRGNSPKTLIYYQSGMNRFRGFLNQNPELSELTLSLLRKYALYLQSENLSTVTRQSYVRALRAFLTWCYSEDLLLVNLSEKFRLPKAKRKVIDILTDEEARRLMSSFNLRYSLQLRNYCICALMLDSGLRMDEVSTLDLSLLHLPEGYAIVNGKGNKQRVVPLGLNARKALLRYLNRRPGCASTGRVFLKSDLQPISDSTIKQMFRKLKKRVGIPRIRAHLLRHTFATRYLENGGDIYALQQILGHTSLEMVKRYVHSTHQKTVSKFSEYSPLDHLL</sequence>
<organism evidence="7 8">
    <name type="scientific">Yanshouia hominis</name>
    <dbReference type="NCBI Taxonomy" id="2763673"/>
    <lineage>
        <taxon>Bacteria</taxon>
        <taxon>Bacillati</taxon>
        <taxon>Bacillota</taxon>
        <taxon>Clostridia</taxon>
        <taxon>Eubacteriales</taxon>
        <taxon>Oscillospiraceae</taxon>
        <taxon>Yanshouia</taxon>
    </lineage>
</organism>
<comment type="caution">
    <text evidence="7">The sequence shown here is derived from an EMBL/GenBank/DDBJ whole genome shotgun (WGS) entry which is preliminary data.</text>
</comment>
<dbReference type="PROSITE" id="PS51898">
    <property type="entry name" value="TYR_RECOMBINASE"/>
    <property type="match status" value="1"/>
</dbReference>
<evidence type="ECO:0000259" key="6">
    <source>
        <dbReference type="PROSITE" id="PS51900"/>
    </source>
</evidence>
<gene>
    <name evidence="7" type="ORF">H8717_03730</name>
</gene>
<evidence type="ECO:0000313" key="8">
    <source>
        <dbReference type="Proteomes" id="UP000658131"/>
    </source>
</evidence>
<dbReference type="PROSITE" id="PS51900">
    <property type="entry name" value="CB"/>
    <property type="match status" value="1"/>
</dbReference>
<evidence type="ECO:0000313" key="7">
    <source>
        <dbReference type="EMBL" id="MBC8575525.1"/>
    </source>
</evidence>
<evidence type="ECO:0000256" key="2">
    <source>
        <dbReference type="ARBA" id="ARBA00023125"/>
    </source>
</evidence>
<keyword evidence="2 4" id="KW-0238">DNA-binding</keyword>
<dbReference type="InterPro" id="IPR013762">
    <property type="entry name" value="Integrase-like_cat_sf"/>
</dbReference>
<dbReference type="InterPro" id="IPR044068">
    <property type="entry name" value="CB"/>
</dbReference>
<evidence type="ECO:0000256" key="1">
    <source>
        <dbReference type="ARBA" id="ARBA00008857"/>
    </source>
</evidence>
<dbReference type="Gene3D" id="1.10.443.10">
    <property type="entry name" value="Intergrase catalytic core"/>
    <property type="match status" value="1"/>
</dbReference>
<dbReference type="InterPro" id="IPR025269">
    <property type="entry name" value="SAM-like_dom"/>
</dbReference>
<dbReference type="InterPro" id="IPR010998">
    <property type="entry name" value="Integrase_recombinase_N"/>
</dbReference>
<evidence type="ECO:0000259" key="5">
    <source>
        <dbReference type="PROSITE" id="PS51898"/>
    </source>
</evidence>
<feature type="domain" description="Tyr recombinase" evidence="5">
    <location>
        <begin position="105"/>
        <end position="283"/>
    </location>
</feature>
<dbReference type="SUPFAM" id="SSF56349">
    <property type="entry name" value="DNA breaking-rejoining enzymes"/>
    <property type="match status" value="1"/>
</dbReference>
<feature type="domain" description="Core-binding (CB)" evidence="6">
    <location>
        <begin position="1"/>
        <end position="84"/>
    </location>
</feature>
<dbReference type="PANTHER" id="PTHR30349:SF41">
    <property type="entry name" value="INTEGRASE_RECOMBINASE PROTEIN MJ0367-RELATED"/>
    <property type="match status" value="1"/>
</dbReference>
<dbReference type="Proteomes" id="UP000658131">
    <property type="component" value="Unassembled WGS sequence"/>
</dbReference>
<dbReference type="InterPro" id="IPR050090">
    <property type="entry name" value="Tyrosine_recombinase_XerCD"/>
</dbReference>